<keyword evidence="1" id="KW-0863">Zinc-finger</keyword>
<proteinExistence type="predicted"/>
<feature type="compositionally biased region" description="Low complexity" evidence="2">
    <location>
        <begin position="283"/>
        <end position="296"/>
    </location>
</feature>
<feature type="compositionally biased region" description="Basic and acidic residues" evidence="2">
    <location>
        <begin position="71"/>
        <end position="89"/>
    </location>
</feature>
<reference evidence="4" key="1">
    <citation type="journal article" date="2020" name="Stud. Mycol.">
        <title>101 Dothideomycetes genomes: a test case for predicting lifestyles and emergence of pathogens.</title>
        <authorList>
            <person name="Haridas S."/>
            <person name="Albert R."/>
            <person name="Binder M."/>
            <person name="Bloem J."/>
            <person name="Labutti K."/>
            <person name="Salamov A."/>
            <person name="Andreopoulos B."/>
            <person name="Baker S."/>
            <person name="Barry K."/>
            <person name="Bills G."/>
            <person name="Bluhm B."/>
            <person name="Cannon C."/>
            <person name="Castanera R."/>
            <person name="Culley D."/>
            <person name="Daum C."/>
            <person name="Ezra D."/>
            <person name="Gonzalez J."/>
            <person name="Henrissat B."/>
            <person name="Kuo A."/>
            <person name="Liang C."/>
            <person name="Lipzen A."/>
            <person name="Lutzoni F."/>
            <person name="Magnuson J."/>
            <person name="Mondo S."/>
            <person name="Nolan M."/>
            <person name="Ohm R."/>
            <person name="Pangilinan J."/>
            <person name="Park H.-J."/>
            <person name="Ramirez L."/>
            <person name="Alfaro M."/>
            <person name="Sun H."/>
            <person name="Tritt A."/>
            <person name="Yoshinaga Y."/>
            <person name="Zwiers L.-H."/>
            <person name="Turgeon B."/>
            <person name="Goodwin S."/>
            <person name="Spatafora J."/>
            <person name="Crous P."/>
            <person name="Grigoriev I."/>
        </authorList>
    </citation>
    <scope>NUCLEOTIDE SEQUENCE</scope>
    <source>
        <strain evidence="4">CBS 122368</strain>
    </source>
</reference>
<dbReference type="InterPro" id="IPR013087">
    <property type="entry name" value="Znf_C2H2_type"/>
</dbReference>
<dbReference type="PROSITE" id="PS00028">
    <property type="entry name" value="ZINC_FINGER_C2H2_1"/>
    <property type="match status" value="1"/>
</dbReference>
<keyword evidence="1" id="KW-0862">Zinc</keyword>
<sequence>MEVPFRRAELANTSKPQRLCTEAARVSADPLLFPENVAFGPDYGQEQPEHWRLPPIAELPGDYGISTTDSKIFELGDNGKEGAESDREPWSANSWSDVAASHDGDPMSQFRPEELERWAAGGYEVPGASLERRLSFIRDQPDEITVRRIHPARPYSSPEGPESCAPGWDVVPGLGLQSEPSYTSGLRDSITVRGVASPASNSMAGKLKRRILNGEAIHGSLPAFDSAALEPPLIGISPSALEYEPNPVIFAHLRSAPPSEVVRLAGDNVQVSPLSDTEGVPTSEGVVSSGISSSSSTRLPGDPDTEGLGHTVIQENSTPYRRNKESPPGLDIKADPKQQSTQPFPIPGHDWSSHSDGFVCPYCQRPFRTAGLKNKHVNRKHIRRYKCTTMDCEAAFHLNNDLSRHQQTVHKTAVDSTWKYTNEHCRTPETVFRRKDNFLRHVGRCDRERGGGVAVSRSRTLRGILPQTG</sequence>
<gene>
    <name evidence="4" type="ORF">BU26DRAFT_517631</name>
</gene>
<dbReference type="AlphaFoldDB" id="A0A6A6IJT2"/>
<dbReference type="RefSeq" id="XP_033685859.1">
    <property type="nucleotide sequence ID" value="XM_033828616.1"/>
</dbReference>
<evidence type="ECO:0000259" key="3">
    <source>
        <dbReference type="PROSITE" id="PS50157"/>
    </source>
</evidence>
<dbReference type="OrthoDB" id="3798762at2759"/>
<dbReference type="Gene3D" id="3.30.160.60">
    <property type="entry name" value="Classic Zinc Finger"/>
    <property type="match status" value="1"/>
</dbReference>
<feature type="region of interest" description="Disordered" evidence="2">
    <location>
        <begin position="271"/>
        <end position="348"/>
    </location>
</feature>
<dbReference type="SMART" id="SM00355">
    <property type="entry name" value="ZnF_C2H2"/>
    <property type="match status" value="2"/>
</dbReference>
<accession>A0A6A6IJT2</accession>
<protein>
    <recommendedName>
        <fullName evidence="3">C2H2-type domain-containing protein</fullName>
    </recommendedName>
</protein>
<keyword evidence="1" id="KW-0479">Metal-binding</keyword>
<name>A0A6A6IJT2_9PLEO</name>
<evidence type="ECO:0000313" key="4">
    <source>
        <dbReference type="EMBL" id="KAF2250855.1"/>
    </source>
</evidence>
<keyword evidence="5" id="KW-1185">Reference proteome</keyword>
<feature type="region of interest" description="Disordered" evidence="2">
    <location>
        <begin position="68"/>
        <end position="106"/>
    </location>
</feature>
<evidence type="ECO:0000313" key="5">
    <source>
        <dbReference type="Proteomes" id="UP000800094"/>
    </source>
</evidence>
<feature type="domain" description="C2H2-type" evidence="3">
    <location>
        <begin position="385"/>
        <end position="410"/>
    </location>
</feature>
<dbReference type="GeneID" id="54581946"/>
<evidence type="ECO:0000256" key="2">
    <source>
        <dbReference type="SAM" id="MobiDB-lite"/>
    </source>
</evidence>
<dbReference type="GO" id="GO:0008270">
    <property type="term" value="F:zinc ion binding"/>
    <property type="evidence" value="ECO:0007669"/>
    <property type="project" value="UniProtKB-KW"/>
</dbReference>
<organism evidence="4 5">
    <name type="scientific">Trematosphaeria pertusa</name>
    <dbReference type="NCBI Taxonomy" id="390896"/>
    <lineage>
        <taxon>Eukaryota</taxon>
        <taxon>Fungi</taxon>
        <taxon>Dikarya</taxon>
        <taxon>Ascomycota</taxon>
        <taxon>Pezizomycotina</taxon>
        <taxon>Dothideomycetes</taxon>
        <taxon>Pleosporomycetidae</taxon>
        <taxon>Pleosporales</taxon>
        <taxon>Massarineae</taxon>
        <taxon>Trematosphaeriaceae</taxon>
        <taxon>Trematosphaeria</taxon>
    </lineage>
</organism>
<dbReference type="Proteomes" id="UP000800094">
    <property type="component" value="Unassembled WGS sequence"/>
</dbReference>
<dbReference type="PROSITE" id="PS50157">
    <property type="entry name" value="ZINC_FINGER_C2H2_2"/>
    <property type="match status" value="1"/>
</dbReference>
<evidence type="ECO:0000256" key="1">
    <source>
        <dbReference type="PROSITE-ProRule" id="PRU00042"/>
    </source>
</evidence>
<dbReference type="EMBL" id="ML987193">
    <property type="protein sequence ID" value="KAF2250855.1"/>
    <property type="molecule type" value="Genomic_DNA"/>
</dbReference>